<dbReference type="InterPro" id="IPR045851">
    <property type="entry name" value="AMP-bd_C_sf"/>
</dbReference>
<dbReference type="EMBL" id="MWQN01000002">
    <property type="protein sequence ID" value="OPC78578.1"/>
    <property type="molecule type" value="Genomic_DNA"/>
</dbReference>
<dbReference type="InterPro" id="IPR025110">
    <property type="entry name" value="AMP-bd_C"/>
</dbReference>
<dbReference type="Gene3D" id="3.40.50.12780">
    <property type="entry name" value="N-terminal domain of ligase-like"/>
    <property type="match status" value="2"/>
</dbReference>
<dbReference type="Gene3D" id="3.30.300.30">
    <property type="match status" value="3"/>
</dbReference>
<comment type="caution">
    <text evidence="6">The sequence shown here is derived from an EMBL/GenBank/DDBJ whole genome shotgun (WGS) entry which is preliminary data.</text>
</comment>
<evidence type="ECO:0000313" key="7">
    <source>
        <dbReference type="Proteomes" id="UP000190037"/>
    </source>
</evidence>
<dbReference type="Pfam" id="PF00668">
    <property type="entry name" value="Condensation"/>
    <property type="match status" value="2"/>
</dbReference>
<dbReference type="Gene3D" id="1.10.1200.10">
    <property type="entry name" value="ACP-like"/>
    <property type="match status" value="3"/>
</dbReference>
<dbReference type="CDD" id="cd19540">
    <property type="entry name" value="LCL_NRPS-like"/>
    <property type="match status" value="1"/>
</dbReference>
<feature type="compositionally biased region" description="Basic residues" evidence="4">
    <location>
        <begin position="35"/>
        <end position="50"/>
    </location>
</feature>
<dbReference type="CDD" id="cd05930">
    <property type="entry name" value="A_NRPS"/>
    <property type="match status" value="1"/>
</dbReference>
<dbReference type="FunFam" id="3.40.50.980:FF:000001">
    <property type="entry name" value="Non-ribosomal peptide synthetase"/>
    <property type="match status" value="1"/>
</dbReference>
<dbReference type="InterPro" id="IPR009081">
    <property type="entry name" value="PP-bd_ACP"/>
</dbReference>
<dbReference type="Pfam" id="PF00501">
    <property type="entry name" value="AMP-binding"/>
    <property type="match status" value="3"/>
</dbReference>
<proteinExistence type="predicted"/>
<dbReference type="GO" id="GO:0017000">
    <property type="term" value="P:antibiotic biosynthetic process"/>
    <property type="evidence" value="ECO:0007669"/>
    <property type="project" value="UniProtKB-ARBA"/>
</dbReference>
<dbReference type="InterPro" id="IPR023213">
    <property type="entry name" value="CAT-like_dom_sf"/>
</dbReference>
<dbReference type="InterPro" id="IPR001242">
    <property type="entry name" value="Condensation_dom"/>
</dbReference>
<dbReference type="GO" id="GO:0005737">
    <property type="term" value="C:cytoplasm"/>
    <property type="evidence" value="ECO:0007669"/>
    <property type="project" value="TreeGrafter"/>
</dbReference>
<dbReference type="InterPro" id="IPR036736">
    <property type="entry name" value="ACP-like_sf"/>
</dbReference>
<evidence type="ECO:0000313" key="6">
    <source>
        <dbReference type="EMBL" id="OPC78578.1"/>
    </source>
</evidence>
<name>A0A1T3NPA0_9ACTN</name>
<dbReference type="GO" id="GO:0031177">
    <property type="term" value="F:phosphopantetheine binding"/>
    <property type="evidence" value="ECO:0007669"/>
    <property type="project" value="InterPro"/>
</dbReference>
<evidence type="ECO:0000256" key="2">
    <source>
        <dbReference type="ARBA" id="ARBA00022450"/>
    </source>
</evidence>
<feature type="domain" description="Carrier" evidence="5">
    <location>
        <begin position="680"/>
        <end position="755"/>
    </location>
</feature>
<dbReference type="NCBIfam" id="TIGR01733">
    <property type="entry name" value="AA-adenyl-dom"/>
    <property type="match status" value="2"/>
</dbReference>
<gene>
    <name evidence="6" type="ORF">B4N89_30825</name>
</gene>
<feature type="domain" description="Carrier" evidence="5">
    <location>
        <begin position="2751"/>
        <end position="2825"/>
    </location>
</feature>
<sequence length="2841" mass="305679">MASTLGEGLGRRKCCPVAQTRKQRRPGRCAEPARGRSKAPARAGVRRAAARGRVFPRTGNRATLSPSRPPVDGGPHASSPVRAGRVTRPPEPIQPPESTEHTRMRKSAPGTPSRARIGDGRTALSHASREPDDHASREPDDLVGVFAARVAEHPDATAITCAERAVDYRELDESSDAVRRFLEARGTDTRLVDDCEVCGPELADEAPVGVFMDRGVDVIAAMVGAVKAGRPYVPLDIRSPAARLRLILDECGIGLVLVDTAERAARVRRFCAEWVDVVCFADAVAPPRLVATGPVAPPGAVTQAPPRPRSPRRLAYVIHTSGSTGVPKGVEVEHRDLVAFAADPCWSDGLDRRVLQYSPLAFDASVFEIWMPLLRGGRVVVAPPGEVDAGVVARLIKEEGVTCAFVTTSLFNVMVEQDPAVFAGIGQVWMGGEAASPLAVSRALRAGGAGTVVNVYGPTEGTIFAAFHVPTEPVGAPVPIGSAMAGVRTYVLDERLHPVETGADGELCLGGRGVARGYRGRPGITADRFVPDPFAGGGARMYRTGDIVRRRPDGLLEFVGRRDRQVKVRGFRIELGEIESRLVLRPDVAGAAVLAVPDAHGDKTIVAYLVPRRDTRSGDANPGPGDEGWGRRVLGELAASLPAYMVPTDCVVLDALPLTPNGKVDSAALPAPTHAVDGRAPRSAVEELLCEVFADLLGLDRVGIDDNFIELGGHSLLATRAVARIAAAGAGLLRVVDVFEAPTPAALALRLDAAARARTAERPPPTPRPRPDVIPLSFAQRRLWLVNRLEGSANPDYHIPLLFRLHTEPDLDALRAALRDVIERHESLRTVFPVHDDVPRQHILDIDEFGVRIPVADCAADALDAEITRAARAPFDLTTGLPIRAELIQSPHESVLLVVVHHISADGWSLTTLTRDLGRAYAARTRGTRPDTAPLPLQYRDYAAWQREHLGDENDPDSPLGKQLAYWTARLADAPAALPLPTDRPRPIVAGHAGDVHAFELPADLCTALDDLARSAHTTLFVALHAGLAGLLTRLGAGEDIVVGSPIAGRADAVLDDLIGFFVNTVVLRTDTAGDPTFAELLARVDRSWLPAYAHQDVPFDLLVEKLNPVRSLSRHPIFQVSLGLLNTPDAITGLPGLADPWTLANTRSAKFDLAFHLFPHRTETGRPGRIDATVEYATDLFDRDTVRRMADRLVRLLREAVAHPHRPIGALAILDDTELAALRPIAPAAHPEHDTLVTAFHARVAAHPEAPAVGEGENTLTYRELGRRARTLADGLTDVDAPVAVLLEPGVDVVTATVGVIEAGGTYVPLDPALPDRRLAAILADSGAGTVLVDHPERAERVRALVGPTTRVLRVADTIRAGAAAPTGAAPAEIDPDRIVRIAYTSDSTGALVGVCTSHRDLLTAPDHPGGPSPRDRGPTHEAGTYLPWTRLPSGVGVPAVGEPDSPAPQTVDDPRARLVDETGTLVGIGMIGELCLAEPGIASGYLGRPALTAERFVPDPYGPPGSRMYRTGDLFHRRADGSADHVGRRDRQLRLGGRRIEPAEIEAALTEHPGVAEAVVVRRDDEHLGEILVAYLVPTPGHAEPDDRLPAFLAERLPAHLVPTALVPLPALPRTPAGAVDEAALPALDLADPSRPPRTAEERALCALYARTLALPEVRLDDSFFELGGNSLAAIRLVGRLRADHAIEVPVKNVFRHPTPAAFLAGMTTEARLRLTGPDADRDRDQHTIPRTTTADDLVPLSFAQRRLWFLDQLLPNRPDYNLPVALRLTGPLDPDRLRTALTGLVARHDVLRTRYVLHEDEARQRVEPAGPVEPRELDLRALPIEEALSVADAAIADDLGRPFDLAAAPPMRTLLVRLADDDHILFLVVHHIATDGWSSEVLCRELADRYRLGARYEPDPPALRYADYAAWESGAAADPARRAQADYWRTRLAGLTSVELPGDHPRPPVMSGRGEQFDFEIPADLRRRLLDLSRTYESTPFITLLTAFQVLVARRTGARDIAVGTPVAGRGRPELDGLIGLFVNTLVLRVDLDPALGFADLIARTRADAAAAYSHQDLPFEQLVDELRPARDLGRNPLFQLMFSMADVNPAPADWGKPAVAPHPVPFRAAKLDLEIAVAERGDTYLGSVYYATDLFDPATIERLARDYVQLLAALVERPDAPVGGLGHEARLGAPGALGSAPDRAQALASPATGDPRHAAAGDPRAGAEPYARWNDTAVDHDLDHCLHDLFARQARRTPHTAAVIAGRETLDYAELDRRANRFAHRLVAHGVRPGLPVGLHLDRGSDLAVALLGILKAGGAYLPLDPDLPPARARQLLDEAGTDICVVDASAGDALPADAGIRTITVDSTAPDARSHTAPDARSDTPPDVPVDPDDLVSIYYTSGSTGKPKGVANPHRGWVNRMWWMHRRHGLAVGDRVLHKTVLSFDDSAVELFWPWLVGGTVVMLEPGLHRDPRAILRAAVEHEVAVLQFVPSMLGLFLDELDAVGPAGLDRLRVVVSSGEALRPDLVARFHSHPAVGGARLHNQWGPTEASIDATHHVCGREDAHADTVPIGLPLDNYRVHVLDADLRPVPVGAEGELHVGGPGLARGYWNDPRRTAEAFVPDPDVPGERLYRTGDRAIRRPDGELLFLGRVDHQVKIRGIRVELGEIEAMLVAHPNVAEAVVTKWEPTPGDHRLLAYLVAAAGTRPEVEHVRAYLGERLPPYLVPTRLTLLDALPLSPNGKVDRRRLPTPERDTEPAPTPGPIRAPETDAELLVAQVWAEFLAADDADANFFALGGHSLLATRIVSRLRRALDVELPLVLLFEHPTIAGLAAAVEAELLGAPTDHDSPAGSCDD</sequence>
<dbReference type="PROSITE" id="PS50075">
    <property type="entry name" value="CARRIER"/>
    <property type="match status" value="3"/>
</dbReference>
<dbReference type="Gene3D" id="3.30.559.10">
    <property type="entry name" value="Chloramphenicol acetyltransferase-like domain"/>
    <property type="match status" value="2"/>
</dbReference>
<dbReference type="GO" id="GO:0043041">
    <property type="term" value="P:amino acid activation for nonribosomal peptide biosynthetic process"/>
    <property type="evidence" value="ECO:0007669"/>
    <property type="project" value="TreeGrafter"/>
</dbReference>
<dbReference type="Proteomes" id="UP000190037">
    <property type="component" value="Unassembled WGS sequence"/>
</dbReference>
<evidence type="ECO:0000259" key="5">
    <source>
        <dbReference type="PROSITE" id="PS50075"/>
    </source>
</evidence>
<feature type="region of interest" description="Disordered" evidence="4">
    <location>
        <begin position="2350"/>
        <end position="2373"/>
    </location>
</feature>
<evidence type="ECO:0000256" key="3">
    <source>
        <dbReference type="ARBA" id="ARBA00022553"/>
    </source>
</evidence>
<dbReference type="PROSITE" id="PS00012">
    <property type="entry name" value="PHOSPHOPANTETHEINE"/>
    <property type="match status" value="3"/>
</dbReference>
<feature type="compositionally biased region" description="Basic and acidic residues" evidence="4">
    <location>
        <begin position="2357"/>
        <end position="2369"/>
    </location>
</feature>
<evidence type="ECO:0000256" key="4">
    <source>
        <dbReference type="SAM" id="MobiDB-lite"/>
    </source>
</evidence>
<feature type="region of interest" description="Disordered" evidence="4">
    <location>
        <begin position="1"/>
        <end position="138"/>
    </location>
</feature>
<dbReference type="InterPro" id="IPR020806">
    <property type="entry name" value="PKS_PP-bd"/>
</dbReference>
<dbReference type="SUPFAM" id="SSF47336">
    <property type="entry name" value="ACP-like"/>
    <property type="match status" value="3"/>
</dbReference>
<protein>
    <recommendedName>
        <fullName evidence="5">Carrier domain-containing protein</fullName>
    </recommendedName>
</protein>
<dbReference type="PANTHER" id="PTHR45527:SF1">
    <property type="entry name" value="FATTY ACID SYNTHASE"/>
    <property type="match status" value="1"/>
</dbReference>
<dbReference type="FunFam" id="3.30.300.30:FF:000015">
    <property type="entry name" value="Nonribosomal peptide synthase SidD"/>
    <property type="match status" value="1"/>
</dbReference>
<dbReference type="SUPFAM" id="SSF52777">
    <property type="entry name" value="CoA-dependent acyltransferases"/>
    <property type="match status" value="4"/>
</dbReference>
<dbReference type="InterPro" id="IPR042099">
    <property type="entry name" value="ANL_N_sf"/>
</dbReference>
<keyword evidence="7" id="KW-1185">Reference proteome</keyword>
<dbReference type="GO" id="GO:0003824">
    <property type="term" value="F:catalytic activity"/>
    <property type="evidence" value="ECO:0007669"/>
    <property type="project" value="InterPro"/>
</dbReference>
<feature type="compositionally biased region" description="Basic and acidic residues" evidence="4">
    <location>
        <begin position="127"/>
        <end position="138"/>
    </location>
</feature>
<feature type="region of interest" description="Disordered" evidence="4">
    <location>
        <begin position="1404"/>
        <end position="1428"/>
    </location>
</feature>
<dbReference type="PANTHER" id="PTHR45527">
    <property type="entry name" value="NONRIBOSOMAL PEPTIDE SYNTHETASE"/>
    <property type="match status" value="1"/>
</dbReference>
<dbReference type="Gene3D" id="3.40.50.980">
    <property type="match status" value="2"/>
</dbReference>
<dbReference type="STRING" id="159449.B4N89_30825"/>
<keyword evidence="2" id="KW-0596">Phosphopantetheine</keyword>
<dbReference type="FunFam" id="3.40.50.12780:FF:000012">
    <property type="entry name" value="Non-ribosomal peptide synthetase"/>
    <property type="match status" value="1"/>
</dbReference>
<keyword evidence="3" id="KW-0597">Phosphoprotein</keyword>
<feature type="compositionally biased region" description="Basic and acidic residues" evidence="4">
    <location>
        <begin position="2728"/>
        <end position="2742"/>
    </location>
</feature>
<comment type="cofactor">
    <cofactor evidence="1">
        <name>pantetheine 4'-phosphate</name>
        <dbReference type="ChEBI" id="CHEBI:47942"/>
    </cofactor>
</comment>
<dbReference type="InterPro" id="IPR010071">
    <property type="entry name" value="AA_adenyl_dom"/>
</dbReference>
<dbReference type="FunFam" id="3.30.300.30:FF:000010">
    <property type="entry name" value="Enterobactin synthetase component F"/>
    <property type="match status" value="1"/>
</dbReference>
<feature type="region of interest" description="Disordered" evidence="4">
    <location>
        <begin position="2177"/>
        <end position="2210"/>
    </location>
</feature>
<dbReference type="Pfam" id="PF00550">
    <property type="entry name" value="PP-binding"/>
    <property type="match status" value="3"/>
</dbReference>
<dbReference type="InterPro" id="IPR006162">
    <property type="entry name" value="Ppantetheine_attach_site"/>
</dbReference>
<dbReference type="CDD" id="cd19531">
    <property type="entry name" value="LCL_NRPS-like"/>
    <property type="match status" value="1"/>
</dbReference>
<dbReference type="InterPro" id="IPR020845">
    <property type="entry name" value="AMP-binding_CS"/>
</dbReference>
<accession>A0A1T3NPA0</accession>
<dbReference type="Gene3D" id="3.30.559.30">
    <property type="entry name" value="Nonribosomal peptide synthetase, condensation domain"/>
    <property type="match status" value="2"/>
</dbReference>
<dbReference type="Gene3D" id="2.30.38.10">
    <property type="entry name" value="Luciferase, Domain 3"/>
    <property type="match status" value="2"/>
</dbReference>
<feature type="region of interest" description="Disordered" evidence="4">
    <location>
        <begin position="2726"/>
        <end position="2752"/>
    </location>
</feature>
<feature type="domain" description="Carrier" evidence="5">
    <location>
        <begin position="1638"/>
        <end position="1713"/>
    </location>
</feature>
<dbReference type="GO" id="GO:0008610">
    <property type="term" value="P:lipid biosynthetic process"/>
    <property type="evidence" value="ECO:0007669"/>
    <property type="project" value="UniProtKB-ARBA"/>
</dbReference>
<organism evidence="6 7">
    <name type="scientific">Embleya scabrispora</name>
    <dbReference type="NCBI Taxonomy" id="159449"/>
    <lineage>
        <taxon>Bacteria</taxon>
        <taxon>Bacillati</taxon>
        <taxon>Actinomycetota</taxon>
        <taxon>Actinomycetes</taxon>
        <taxon>Kitasatosporales</taxon>
        <taxon>Streptomycetaceae</taxon>
        <taxon>Embleya</taxon>
    </lineage>
</organism>
<dbReference type="InterPro" id="IPR000873">
    <property type="entry name" value="AMP-dep_synth/lig_dom"/>
</dbReference>
<dbReference type="NCBIfam" id="NF003417">
    <property type="entry name" value="PRK04813.1"/>
    <property type="match status" value="4"/>
</dbReference>
<dbReference type="Pfam" id="PF13193">
    <property type="entry name" value="AMP-binding_C"/>
    <property type="match status" value="3"/>
</dbReference>
<dbReference type="SMART" id="SM00823">
    <property type="entry name" value="PKS_PP"/>
    <property type="match status" value="3"/>
</dbReference>
<reference evidence="6 7" key="1">
    <citation type="submission" date="2017-03" db="EMBL/GenBank/DDBJ databases">
        <title>Draft genome sequence of Streptomyces scabrisporus NF3, endophyte isolated from Amphipterygium adstringens.</title>
        <authorList>
            <person name="Vazquez M."/>
            <person name="Ceapa C.D."/>
            <person name="Rodriguez Luna D."/>
            <person name="Sanchez Esquivel S."/>
        </authorList>
    </citation>
    <scope>NUCLEOTIDE SEQUENCE [LARGE SCALE GENOMIC DNA]</scope>
    <source>
        <strain evidence="6 7">NF3</strain>
    </source>
</reference>
<dbReference type="PROSITE" id="PS00455">
    <property type="entry name" value="AMP_BINDING"/>
    <property type="match status" value="2"/>
</dbReference>
<dbReference type="GO" id="GO:0044550">
    <property type="term" value="P:secondary metabolite biosynthetic process"/>
    <property type="evidence" value="ECO:0007669"/>
    <property type="project" value="UniProtKB-ARBA"/>
</dbReference>
<evidence type="ECO:0000256" key="1">
    <source>
        <dbReference type="ARBA" id="ARBA00001957"/>
    </source>
</evidence>
<dbReference type="SUPFAM" id="SSF56801">
    <property type="entry name" value="Acetyl-CoA synthetase-like"/>
    <property type="match status" value="3"/>
</dbReference>